<comment type="similarity">
    <text evidence="2">Belongs to the MIF family.</text>
</comment>
<feature type="non-terminal residue" evidence="13">
    <location>
        <position position="123"/>
    </location>
</feature>
<dbReference type="GO" id="GO:0005615">
    <property type="term" value="C:extracellular space"/>
    <property type="evidence" value="ECO:0007669"/>
    <property type="project" value="UniProtKB-KW"/>
</dbReference>
<dbReference type="EC" id="5.3.2.1" evidence="9"/>
<evidence type="ECO:0000313" key="13">
    <source>
        <dbReference type="EMBL" id="CAH0721533.1"/>
    </source>
</evidence>
<name>A0A8J9UJW7_9NEOP</name>
<accession>A0A8J9UJW7</accession>
<organism evidence="13 14">
    <name type="scientific">Brenthis ino</name>
    <name type="common">lesser marbled fritillary</name>
    <dbReference type="NCBI Taxonomy" id="405034"/>
    <lineage>
        <taxon>Eukaryota</taxon>
        <taxon>Metazoa</taxon>
        <taxon>Ecdysozoa</taxon>
        <taxon>Arthropoda</taxon>
        <taxon>Hexapoda</taxon>
        <taxon>Insecta</taxon>
        <taxon>Pterygota</taxon>
        <taxon>Neoptera</taxon>
        <taxon>Endopterygota</taxon>
        <taxon>Lepidoptera</taxon>
        <taxon>Glossata</taxon>
        <taxon>Ditrysia</taxon>
        <taxon>Papilionoidea</taxon>
        <taxon>Nymphalidae</taxon>
        <taxon>Heliconiinae</taxon>
        <taxon>Argynnini</taxon>
        <taxon>Brenthis</taxon>
    </lineage>
</organism>
<keyword evidence="5" id="KW-0413">Isomerase</keyword>
<keyword evidence="14" id="KW-1185">Reference proteome</keyword>
<dbReference type="GO" id="GO:0050178">
    <property type="term" value="F:phenylpyruvate tautomerase activity"/>
    <property type="evidence" value="ECO:0007669"/>
    <property type="project" value="UniProtKB-EC"/>
</dbReference>
<dbReference type="InterPro" id="IPR001398">
    <property type="entry name" value="Macrophage_inhib_fac"/>
</dbReference>
<evidence type="ECO:0000256" key="8">
    <source>
        <dbReference type="ARBA" id="ARBA00038932"/>
    </source>
</evidence>
<dbReference type="GO" id="GO:0005125">
    <property type="term" value="F:cytokine activity"/>
    <property type="evidence" value="ECO:0007669"/>
    <property type="project" value="UniProtKB-KW"/>
</dbReference>
<protein>
    <recommendedName>
        <fullName evidence="12">L-dopachrome isomerase</fullName>
        <ecNumber evidence="9">5.3.2.1</ecNumber>
        <ecNumber evidence="8">5.3.3.12</ecNumber>
    </recommendedName>
    <alternativeName>
        <fullName evidence="10">L-dopachrome tautomerase</fullName>
    </alternativeName>
    <alternativeName>
        <fullName evidence="11">Phenylpyruvate tautomerase</fullName>
    </alternativeName>
</protein>
<comment type="subcellular location">
    <subcellularLocation>
        <location evidence="1">Secreted</location>
    </subcellularLocation>
</comment>
<comment type="catalytic activity">
    <reaction evidence="7">
        <text>L-dopachrome = 5,6-dihydroxyindole-2-carboxylate</text>
        <dbReference type="Rhea" id="RHEA:13041"/>
        <dbReference type="ChEBI" id="CHEBI:16875"/>
        <dbReference type="ChEBI" id="CHEBI:57509"/>
        <dbReference type="EC" id="5.3.3.12"/>
    </reaction>
</comment>
<keyword evidence="4" id="KW-0964">Secreted</keyword>
<keyword evidence="3" id="KW-0202">Cytokine</keyword>
<dbReference type="AlphaFoldDB" id="A0A8J9UJW7"/>
<evidence type="ECO:0000256" key="2">
    <source>
        <dbReference type="ARBA" id="ARBA00005851"/>
    </source>
</evidence>
<evidence type="ECO:0000256" key="1">
    <source>
        <dbReference type="ARBA" id="ARBA00004613"/>
    </source>
</evidence>
<dbReference type="Proteomes" id="UP000838878">
    <property type="component" value="Chromosome 2"/>
</dbReference>
<sequence length="123" mass="13610">MPCLKVLTNIPKSKIPKDFFSKIIPVLSEGVRKAPEHFLCAVEGDCLLSINGNTELPAAIATLESIGNLGPEDNKKIVKLLSSFLQKEIGVQPDRFFLTFYDLEDYNVAKNGITIASKIKEMK</sequence>
<evidence type="ECO:0000256" key="7">
    <source>
        <dbReference type="ARBA" id="ARBA00036823"/>
    </source>
</evidence>
<dbReference type="SUPFAM" id="SSF55331">
    <property type="entry name" value="Tautomerase/MIF"/>
    <property type="match status" value="1"/>
</dbReference>
<proteinExistence type="inferred from homology"/>
<dbReference type="PANTHER" id="PTHR11954">
    <property type="entry name" value="D-DOPACHROME DECARBOXYLASE"/>
    <property type="match status" value="1"/>
</dbReference>
<comment type="catalytic activity">
    <reaction evidence="6">
        <text>3-phenylpyruvate = enol-phenylpyruvate</text>
        <dbReference type="Rhea" id="RHEA:17097"/>
        <dbReference type="ChEBI" id="CHEBI:16815"/>
        <dbReference type="ChEBI" id="CHEBI:18005"/>
        <dbReference type="EC" id="5.3.2.1"/>
    </reaction>
</comment>
<evidence type="ECO:0000256" key="10">
    <source>
        <dbReference type="ARBA" id="ARBA00041631"/>
    </source>
</evidence>
<reference evidence="13" key="1">
    <citation type="submission" date="2021-12" db="EMBL/GenBank/DDBJ databases">
        <authorList>
            <person name="Martin H S."/>
        </authorList>
    </citation>
    <scope>NUCLEOTIDE SEQUENCE</scope>
</reference>
<dbReference type="Gene3D" id="3.30.429.10">
    <property type="entry name" value="Macrophage Migration Inhibitory Factor"/>
    <property type="match status" value="1"/>
</dbReference>
<gene>
    <name evidence="13" type="ORF">BINO364_LOCUS7624</name>
</gene>
<dbReference type="GO" id="GO:0004167">
    <property type="term" value="F:dopachrome isomerase activity"/>
    <property type="evidence" value="ECO:0007669"/>
    <property type="project" value="UniProtKB-EC"/>
</dbReference>
<dbReference type="EC" id="5.3.3.12" evidence="8"/>
<evidence type="ECO:0000313" key="14">
    <source>
        <dbReference type="Proteomes" id="UP000838878"/>
    </source>
</evidence>
<evidence type="ECO:0000256" key="12">
    <source>
        <dbReference type="ARBA" id="ARBA00042730"/>
    </source>
</evidence>
<evidence type="ECO:0000256" key="3">
    <source>
        <dbReference type="ARBA" id="ARBA00022514"/>
    </source>
</evidence>
<evidence type="ECO:0000256" key="5">
    <source>
        <dbReference type="ARBA" id="ARBA00023235"/>
    </source>
</evidence>
<dbReference type="OrthoDB" id="6080988at2759"/>
<evidence type="ECO:0000256" key="9">
    <source>
        <dbReference type="ARBA" id="ARBA00039086"/>
    </source>
</evidence>
<evidence type="ECO:0000256" key="11">
    <source>
        <dbReference type="ARBA" id="ARBA00041912"/>
    </source>
</evidence>
<evidence type="ECO:0000256" key="4">
    <source>
        <dbReference type="ARBA" id="ARBA00022525"/>
    </source>
</evidence>
<evidence type="ECO:0000256" key="6">
    <source>
        <dbReference type="ARBA" id="ARBA00036735"/>
    </source>
</evidence>
<dbReference type="PANTHER" id="PTHR11954:SF6">
    <property type="entry name" value="MACROPHAGE MIGRATION INHIBITORY FACTOR"/>
    <property type="match status" value="1"/>
</dbReference>
<dbReference type="Pfam" id="PF01187">
    <property type="entry name" value="MIF"/>
    <property type="match status" value="1"/>
</dbReference>
<dbReference type="InterPro" id="IPR014347">
    <property type="entry name" value="Tautomerase/MIF_sf"/>
</dbReference>
<dbReference type="EMBL" id="OV170222">
    <property type="protein sequence ID" value="CAH0721533.1"/>
    <property type="molecule type" value="Genomic_DNA"/>
</dbReference>